<keyword evidence="4" id="KW-1185">Reference proteome</keyword>
<protein>
    <submittedName>
        <fullName evidence="3">Uncharacterized protein</fullName>
    </submittedName>
</protein>
<comment type="caution">
    <text evidence="3">The sequence shown here is derived from an EMBL/GenBank/DDBJ whole genome shotgun (WGS) entry which is preliminary data.</text>
</comment>
<gene>
    <name evidence="3" type="ORF">DFR28_101923</name>
</gene>
<evidence type="ECO:0000256" key="1">
    <source>
        <dbReference type="SAM" id="MobiDB-lite"/>
    </source>
</evidence>
<accession>A0A395JSU5</accession>
<feature type="compositionally biased region" description="Basic and acidic residues" evidence="1">
    <location>
        <begin position="105"/>
        <end position="118"/>
    </location>
</feature>
<dbReference type="EMBL" id="QNRT01000001">
    <property type="protein sequence ID" value="RBP53536.1"/>
    <property type="molecule type" value="Genomic_DNA"/>
</dbReference>
<proteinExistence type="predicted"/>
<name>A0A395JSU5_9GAMM</name>
<dbReference type="AlphaFoldDB" id="A0A395JSU5"/>
<sequence length="258" mass="28862">MRIIKGFCCVAMLSLAPFSLVKAESDYVAYSKKGFDECFDKTLSGKKIVVPCEQPSPVMTPAEIQESIDQFRSFENGDIVEAVFEAARQRDTLPKAESPFGQKIKPKESVNSHSKEQSSNRNDNFQKYLQFRSQFKPEVAQKMGGVKNERYLVTLAFSNDGDFPKKHSSGEVFIGNDSEAYASDWKSIIFKHYLGDDYNRYQPVLGAVHEVAVIQVLVDVSKDLAKIVENQPVESISHIGGPEGSLDESSHLPLKTKR</sequence>
<organism evidence="3 4">
    <name type="scientific">Arenicella xantha</name>
    <dbReference type="NCBI Taxonomy" id="644221"/>
    <lineage>
        <taxon>Bacteria</taxon>
        <taxon>Pseudomonadati</taxon>
        <taxon>Pseudomonadota</taxon>
        <taxon>Gammaproteobacteria</taxon>
        <taxon>Arenicellales</taxon>
        <taxon>Arenicellaceae</taxon>
        <taxon>Arenicella</taxon>
    </lineage>
</organism>
<evidence type="ECO:0000256" key="2">
    <source>
        <dbReference type="SAM" id="SignalP"/>
    </source>
</evidence>
<feature type="region of interest" description="Disordered" evidence="1">
    <location>
        <begin position="238"/>
        <end position="258"/>
    </location>
</feature>
<evidence type="ECO:0000313" key="4">
    <source>
        <dbReference type="Proteomes" id="UP000253083"/>
    </source>
</evidence>
<reference evidence="3 4" key="1">
    <citation type="submission" date="2018-06" db="EMBL/GenBank/DDBJ databases">
        <title>Genomic Encyclopedia of Type Strains, Phase IV (KMG-IV): sequencing the most valuable type-strain genomes for metagenomic binning, comparative biology and taxonomic classification.</title>
        <authorList>
            <person name="Goeker M."/>
        </authorList>
    </citation>
    <scope>NUCLEOTIDE SEQUENCE [LARGE SCALE GENOMIC DNA]</scope>
    <source>
        <strain evidence="3 4">DSM 24032</strain>
    </source>
</reference>
<dbReference type="InParanoid" id="A0A395JSU5"/>
<keyword evidence="2" id="KW-0732">Signal</keyword>
<evidence type="ECO:0000313" key="3">
    <source>
        <dbReference type="EMBL" id="RBP53536.1"/>
    </source>
</evidence>
<dbReference type="Proteomes" id="UP000253083">
    <property type="component" value="Unassembled WGS sequence"/>
</dbReference>
<feature type="region of interest" description="Disordered" evidence="1">
    <location>
        <begin position="95"/>
        <end position="123"/>
    </location>
</feature>
<feature type="chain" id="PRO_5017486417" evidence="2">
    <location>
        <begin position="24"/>
        <end position="258"/>
    </location>
</feature>
<feature type="signal peptide" evidence="2">
    <location>
        <begin position="1"/>
        <end position="23"/>
    </location>
</feature>